<dbReference type="GO" id="GO:0005524">
    <property type="term" value="F:ATP binding"/>
    <property type="evidence" value="ECO:0007669"/>
    <property type="project" value="InterPro"/>
</dbReference>
<feature type="domain" description="Bacterial type II secretion system protein E" evidence="2">
    <location>
        <begin position="196"/>
        <end position="210"/>
    </location>
</feature>
<dbReference type="InterPro" id="IPR001482">
    <property type="entry name" value="T2SS/T4SS_dom"/>
</dbReference>
<dbReference type="AlphaFoldDB" id="C0GE55"/>
<dbReference type="Proteomes" id="UP000006443">
    <property type="component" value="Unassembled WGS sequence"/>
</dbReference>
<sequence>MSIFNFDDLLRKTVELEGSDLHLAVGMPPMVRVYGSLMPLDMPVLKPDDVKEMLMPVLDDLQREQLLKEWELDFSYAVEGLSRFRGSAMVQRGSFDVVLRSVPWDIPKVEDLGLPPVVKDLSRLPRGLVVVTGPTGSGKSTTLASMVGMINEERSCNIVTVENPIEFLHSHKKAIVRQREVGNDTKSFSVALRHMLRHDPDVILIGEMRDMESIAIALTAAETGHLVFSTLHTQTAPLALHRIVDVFPESVRNYVRLQLADSLKGVISQQLLPRADGQGRVAAVEVLVNTPAVSNMVREGNEHQLYTAMQTGRDHGMQTMDSALADLCIRGVVTREEAVSRAVNKAELERALL</sequence>
<dbReference type="PANTHER" id="PTHR30486">
    <property type="entry name" value="TWITCHING MOTILITY PROTEIN PILT"/>
    <property type="match status" value="1"/>
</dbReference>
<dbReference type="GO" id="GO:0016887">
    <property type="term" value="F:ATP hydrolysis activity"/>
    <property type="evidence" value="ECO:0007669"/>
    <property type="project" value="InterPro"/>
</dbReference>
<dbReference type="Gene3D" id="3.30.450.90">
    <property type="match status" value="1"/>
</dbReference>
<dbReference type="InterPro" id="IPR006321">
    <property type="entry name" value="PilT/PilU"/>
</dbReference>
<dbReference type="OrthoDB" id="9808272at2"/>
<evidence type="ECO:0000313" key="3">
    <source>
        <dbReference type="EMBL" id="EEG78349.1"/>
    </source>
</evidence>
<dbReference type="Pfam" id="PF00437">
    <property type="entry name" value="T2SSE"/>
    <property type="match status" value="1"/>
</dbReference>
<proteinExistence type="inferred from homology"/>
<reference evidence="3 4" key="1">
    <citation type="submission" date="2009-02" db="EMBL/GenBank/DDBJ databases">
        <title>Sequencing of the draft genome and assembly of Dethiobacter alkaliphilus AHT 1.</title>
        <authorList>
            <consortium name="US DOE Joint Genome Institute (JGI-PGF)"/>
            <person name="Lucas S."/>
            <person name="Copeland A."/>
            <person name="Lapidus A."/>
            <person name="Glavina del Rio T."/>
            <person name="Dalin E."/>
            <person name="Tice H."/>
            <person name="Bruce D."/>
            <person name="Goodwin L."/>
            <person name="Pitluck S."/>
            <person name="Larimer F."/>
            <person name="Land M.L."/>
            <person name="Hauser L."/>
            <person name="Muyzer G."/>
        </authorList>
    </citation>
    <scope>NUCLEOTIDE SEQUENCE [LARGE SCALE GENOMIC DNA]</scope>
    <source>
        <strain evidence="3 4">AHT 1</strain>
    </source>
</reference>
<protein>
    <submittedName>
        <fullName evidence="3">Twitching motility protein</fullName>
    </submittedName>
</protein>
<dbReference type="Gene3D" id="3.40.50.300">
    <property type="entry name" value="P-loop containing nucleotide triphosphate hydrolases"/>
    <property type="match status" value="1"/>
</dbReference>
<dbReference type="eggNOG" id="COG2805">
    <property type="taxonomic scope" value="Bacteria"/>
</dbReference>
<comment type="similarity">
    <text evidence="1">Belongs to the GSP E family.</text>
</comment>
<keyword evidence="4" id="KW-1185">Reference proteome</keyword>
<evidence type="ECO:0000313" key="4">
    <source>
        <dbReference type="Proteomes" id="UP000006443"/>
    </source>
</evidence>
<dbReference type="RefSeq" id="WP_008515026.1">
    <property type="nucleotide sequence ID" value="NZ_ACJM01000003.1"/>
</dbReference>
<dbReference type="InterPro" id="IPR003593">
    <property type="entry name" value="AAA+_ATPase"/>
</dbReference>
<dbReference type="SUPFAM" id="SSF52540">
    <property type="entry name" value="P-loop containing nucleoside triphosphate hydrolases"/>
    <property type="match status" value="1"/>
</dbReference>
<accession>C0GE55</accession>
<dbReference type="STRING" id="555088.DealDRAFT_0764"/>
<dbReference type="NCBIfam" id="TIGR01420">
    <property type="entry name" value="pilT_fam"/>
    <property type="match status" value="1"/>
</dbReference>
<evidence type="ECO:0000259" key="2">
    <source>
        <dbReference type="PROSITE" id="PS00662"/>
    </source>
</evidence>
<dbReference type="CDD" id="cd01131">
    <property type="entry name" value="PilT"/>
    <property type="match status" value="1"/>
</dbReference>
<gene>
    <name evidence="3" type="ORF">DealDRAFT_0764</name>
</gene>
<name>C0GE55_DETAL</name>
<dbReference type="SMART" id="SM00382">
    <property type="entry name" value="AAA"/>
    <property type="match status" value="1"/>
</dbReference>
<organism evidence="3 4">
    <name type="scientific">Dethiobacter alkaliphilus AHT 1</name>
    <dbReference type="NCBI Taxonomy" id="555088"/>
    <lineage>
        <taxon>Bacteria</taxon>
        <taxon>Bacillati</taxon>
        <taxon>Bacillota</taxon>
        <taxon>Dethiobacteria</taxon>
        <taxon>Dethiobacterales</taxon>
        <taxon>Dethiobacteraceae</taxon>
        <taxon>Dethiobacter</taxon>
    </lineage>
</organism>
<evidence type="ECO:0000256" key="1">
    <source>
        <dbReference type="ARBA" id="ARBA00006611"/>
    </source>
</evidence>
<dbReference type="InterPro" id="IPR027417">
    <property type="entry name" value="P-loop_NTPase"/>
</dbReference>
<dbReference type="InterPro" id="IPR050921">
    <property type="entry name" value="T4SS_GSP_E_ATPase"/>
</dbReference>
<dbReference type="PROSITE" id="PS00662">
    <property type="entry name" value="T2SP_E"/>
    <property type="match status" value="1"/>
</dbReference>
<comment type="caution">
    <text evidence="3">The sequence shown here is derived from an EMBL/GenBank/DDBJ whole genome shotgun (WGS) entry which is preliminary data.</text>
</comment>
<dbReference type="EMBL" id="ACJM01000003">
    <property type="protein sequence ID" value="EEG78349.1"/>
    <property type="molecule type" value="Genomic_DNA"/>
</dbReference>